<proteinExistence type="predicted"/>
<dbReference type="EMBL" id="CAUEEQ010004237">
    <property type="protein sequence ID" value="CAJ0926949.1"/>
    <property type="molecule type" value="Genomic_DNA"/>
</dbReference>
<comment type="caution">
    <text evidence="2">The sequence shown here is derived from an EMBL/GenBank/DDBJ whole genome shotgun (WGS) entry which is preliminary data.</text>
</comment>
<feature type="domain" description="Reverse transcriptase" evidence="1">
    <location>
        <begin position="1"/>
        <end position="209"/>
    </location>
</feature>
<organism evidence="2 3">
    <name type="scientific">Ranitomeya imitator</name>
    <name type="common">mimic poison frog</name>
    <dbReference type="NCBI Taxonomy" id="111125"/>
    <lineage>
        <taxon>Eukaryota</taxon>
        <taxon>Metazoa</taxon>
        <taxon>Chordata</taxon>
        <taxon>Craniata</taxon>
        <taxon>Vertebrata</taxon>
        <taxon>Euteleostomi</taxon>
        <taxon>Amphibia</taxon>
        <taxon>Batrachia</taxon>
        <taxon>Anura</taxon>
        <taxon>Neobatrachia</taxon>
        <taxon>Hyloidea</taxon>
        <taxon>Dendrobatidae</taxon>
        <taxon>Dendrobatinae</taxon>
        <taxon>Ranitomeya</taxon>
    </lineage>
</organism>
<evidence type="ECO:0000259" key="1">
    <source>
        <dbReference type="PROSITE" id="PS50878"/>
    </source>
</evidence>
<keyword evidence="3" id="KW-1185">Reference proteome</keyword>
<dbReference type="PANTHER" id="PTHR21301">
    <property type="entry name" value="REVERSE TRANSCRIPTASE"/>
    <property type="match status" value="1"/>
</dbReference>
<protein>
    <recommendedName>
        <fullName evidence="1">Reverse transcriptase domain-containing protein</fullName>
    </recommendedName>
</protein>
<gene>
    <name evidence="2" type="ORF">RIMI_LOCUS2918821</name>
</gene>
<dbReference type="PROSITE" id="PS50878">
    <property type="entry name" value="RT_POL"/>
    <property type="match status" value="1"/>
</dbReference>
<dbReference type="Proteomes" id="UP001176940">
    <property type="component" value="Unassembled WGS sequence"/>
</dbReference>
<reference evidence="2" key="1">
    <citation type="submission" date="2023-07" db="EMBL/GenBank/DDBJ databases">
        <authorList>
            <person name="Stuckert A."/>
        </authorList>
    </citation>
    <scope>NUCLEOTIDE SEQUENCE</scope>
</reference>
<evidence type="ECO:0000313" key="2">
    <source>
        <dbReference type="EMBL" id="CAJ0926949.1"/>
    </source>
</evidence>
<dbReference type="PANTHER" id="PTHR21301:SF12">
    <property type="match status" value="1"/>
</dbReference>
<accession>A0ABN9KWI2</accession>
<evidence type="ECO:0000313" key="3">
    <source>
        <dbReference type="Proteomes" id="UP001176940"/>
    </source>
</evidence>
<dbReference type="InterPro" id="IPR000477">
    <property type="entry name" value="RT_dom"/>
</dbReference>
<sequence length="209" mass="23690">MPAMFYMELTTSENDKYIKNLEQPPGRPIVASTGSILSPLSIFLEKILTPMIPTTPSFLLGTGDFLKTIQQLDKVPTESYLVTFNVKDLYTSIPHQHGIESVNKLLSQAGMIPDQANLCLELLSIVRTKKNVLFQDRYYLQNRGTAMGSNVAPPYANCYMADYKSTVIYASQLYQDNVLMWNHFIDEIFCIWQGTAESLHLFFQLLNSS</sequence>
<name>A0ABN9KWI2_9NEOB</name>